<protein>
    <submittedName>
        <fullName evidence="2">Uncharacterized protein</fullName>
    </submittedName>
</protein>
<dbReference type="EMBL" id="CP125942">
    <property type="protein sequence ID" value="XAO46902.1"/>
    <property type="molecule type" value="Genomic_DNA"/>
</dbReference>
<gene>
    <name evidence="2" type="ORF">QMQ05_05075</name>
</gene>
<dbReference type="Proteomes" id="UP001486888">
    <property type="component" value="Chromosome"/>
</dbReference>
<dbReference type="RefSeq" id="WP_345473542.1">
    <property type="nucleotide sequence ID" value="NZ_CP125942.1"/>
</dbReference>
<sequence>MKTFHWWMASLTALFVIVIPVIIGVIPPIDYKTDDLLFQVEVGAVLMGIPTIVIWVCVGVDAWITSWSSGAPIRCNKR</sequence>
<dbReference type="AlphaFoldDB" id="A0AAU6WGE8"/>
<keyword evidence="3" id="KW-1185">Reference proteome</keyword>
<accession>A0AAU6WGE8</accession>
<evidence type="ECO:0000313" key="2">
    <source>
        <dbReference type="EMBL" id="XAO46902.1"/>
    </source>
</evidence>
<evidence type="ECO:0000313" key="3">
    <source>
        <dbReference type="Proteomes" id="UP001486888"/>
    </source>
</evidence>
<evidence type="ECO:0000256" key="1">
    <source>
        <dbReference type="SAM" id="Phobius"/>
    </source>
</evidence>
<keyword evidence="1" id="KW-0472">Membrane</keyword>
<keyword evidence="1" id="KW-0812">Transmembrane</keyword>
<feature type="transmembrane region" description="Helical" evidence="1">
    <location>
        <begin position="38"/>
        <end position="64"/>
    </location>
</feature>
<keyword evidence="1" id="KW-1133">Transmembrane helix</keyword>
<reference evidence="2 3" key="1">
    <citation type="submission" date="2023-05" db="EMBL/GenBank/DDBJ databases">
        <title>Glutamicibacter sp. B1, complete genome.</title>
        <authorList>
            <person name="Long Y.H."/>
            <person name="Fang T."/>
            <person name="Li X.Y."/>
        </authorList>
    </citation>
    <scope>NUCLEOTIDE SEQUENCE [LARGE SCALE GENOMIC DNA]</scope>
    <source>
        <strain evidence="2 3">B1</strain>
    </source>
</reference>
<organism evidence="2 3">
    <name type="scientific">Glutamicibacter ectropisis</name>
    <dbReference type="NCBI Taxonomy" id="3046593"/>
    <lineage>
        <taxon>Bacteria</taxon>
        <taxon>Bacillati</taxon>
        <taxon>Actinomycetota</taxon>
        <taxon>Actinomycetes</taxon>
        <taxon>Micrococcales</taxon>
        <taxon>Micrococcaceae</taxon>
        <taxon>Glutamicibacter</taxon>
    </lineage>
</organism>
<dbReference type="KEGG" id="gey:QMQ05_05075"/>
<proteinExistence type="predicted"/>
<feature type="transmembrane region" description="Helical" evidence="1">
    <location>
        <begin position="6"/>
        <end position="26"/>
    </location>
</feature>
<name>A0AAU6WGE8_9MICC</name>